<accession>A0ABT8KY89</accession>
<evidence type="ECO:0000259" key="1">
    <source>
        <dbReference type="PROSITE" id="PS51340"/>
    </source>
</evidence>
<reference evidence="2" key="1">
    <citation type="submission" date="2023-06" db="EMBL/GenBank/DDBJ databases">
        <title>Genomic of Parafulvivirga corallium.</title>
        <authorList>
            <person name="Wang G."/>
        </authorList>
    </citation>
    <scope>NUCLEOTIDE SEQUENCE</scope>
    <source>
        <strain evidence="2">BMA10</strain>
    </source>
</reference>
<dbReference type="EMBL" id="JAUJEA010000025">
    <property type="protein sequence ID" value="MDN5205706.1"/>
    <property type="molecule type" value="Genomic_DNA"/>
</dbReference>
<dbReference type="RefSeq" id="WP_346755724.1">
    <property type="nucleotide sequence ID" value="NZ_JAUJEA010000025.1"/>
</dbReference>
<dbReference type="InterPro" id="IPR052716">
    <property type="entry name" value="MOSC_domain"/>
</dbReference>
<dbReference type="Gene3D" id="2.40.33.20">
    <property type="entry name" value="PK beta-barrel domain-like"/>
    <property type="match status" value="1"/>
</dbReference>
<sequence length="103" mass="11089">MEDGQMGENITTQGIDLLNLPENTILSVGTTSKIKITGLRNPCNQIDSIQKGLMNAVLDKDQKGNLIRKAGIMGIVLNGGEIKTGDEIIVELPPEPHAKLKKV</sequence>
<dbReference type="SUPFAM" id="SSF50800">
    <property type="entry name" value="PK beta-barrel domain-like"/>
    <property type="match status" value="1"/>
</dbReference>
<name>A0ABT8KY89_9BACT</name>
<dbReference type="Pfam" id="PF03473">
    <property type="entry name" value="MOSC"/>
    <property type="match status" value="1"/>
</dbReference>
<dbReference type="InterPro" id="IPR005302">
    <property type="entry name" value="MoCF_Sase_C"/>
</dbReference>
<dbReference type="PROSITE" id="PS51340">
    <property type="entry name" value="MOSC"/>
    <property type="match status" value="1"/>
</dbReference>
<keyword evidence="3" id="KW-1185">Reference proteome</keyword>
<dbReference type="Proteomes" id="UP001172082">
    <property type="component" value="Unassembled WGS sequence"/>
</dbReference>
<gene>
    <name evidence="2" type="ORF">QQ008_30255</name>
</gene>
<evidence type="ECO:0000313" key="2">
    <source>
        <dbReference type="EMBL" id="MDN5205706.1"/>
    </source>
</evidence>
<organism evidence="2 3">
    <name type="scientific">Splendidivirga corallicola</name>
    <dbReference type="NCBI Taxonomy" id="3051826"/>
    <lineage>
        <taxon>Bacteria</taxon>
        <taxon>Pseudomonadati</taxon>
        <taxon>Bacteroidota</taxon>
        <taxon>Cytophagia</taxon>
        <taxon>Cytophagales</taxon>
        <taxon>Splendidivirgaceae</taxon>
        <taxon>Splendidivirga</taxon>
    </lineage>
</organism>
<comment type="caution">
    <text evidence="2">The sequence shown here is derived from an EMBL/GenBank/DDBJ whole genome shotgun (WGS) entry which is preliminary data.</text>
</comment>
<dbReference type="PANTHER" id="PTHR36930">
    <property type="entry name" value="METAL-SULFUR CLUSTER BIOSYNTHESIS PROTEINS YUAD-RELATED"/>
    <property type="match status" value="1"/>
</dbReference>
<protein>
    <recommendedName>
        <fullName evidence="1">MOSC domain-containing protein</fullName>
    </recommendedName>
</protein>
<dbReference type="PANTHER" id="PTHR36930:SF1">
    <property type="entry name" value="MOSC DOMAIN-CONTAINING PROTEIN"/>
    <property type="match status" value="1"/>
</dbReference>
<feature type="domain" description="MOSC" evidence="1">
    <location>
        <begin position="1"/>
        <end position="91"/>
    </location>
</feature>
<proteinExistence type="predicted"/>
<evidence type="ECO:0000313" key="3">
    <source>
        <dbReference type="Proteomes" id="UP001172082"/>
    </source>
</evidence>
<dbReference type="InterPro" id="IPR011037">
    <property type="entry name" value="Pyrv_Knase-like_insert_dom_sf"/>
</dbReference>